<gene>
    <name evidence="1" type="ORF">CSHISOI_11582</name>
</gene>
<sequence>INPYLQVVILALYSCLVGKSTNKVVVTLGILQHIVEDILLRAKKQGFN</sequence>
<accession>A0A5Q4BAX8</accession>
<dbReference type="EMBL" id="PUHP01003429">
    <property type="protein sequence ID" value="TQN63871.1"/>
    <property type="molecule type" value="Genomic_DNA"/>
</dbReference>
<organism evidence="1 2">
    <name type="scientific">Colletotrichum shisoi</name>
    <dbReference type="NCBI Taxonomy" id="2078593"/>
    <lineage>
        <taxon>Eukaryota</taxon>
        <taxon>Fungi</taxon>
        <taxon>Dikarya</taxon>
        <taxon>Ascomycota</taxon>
        <taxon>Pezizomycotina</taxon>
        <taxon>Sordariomycetes</taxon>
        <taxon>Hypocreomycetidae</taxon>
        <taxon>Glomerellales</taxon>
        <taxon>Glomerellaceae</taxon>
        <taxon>Colletotrichum</taxon>
        <taxon>Colletotrichum destructivum species complex</taxon>
    </lineage>
</organism>
<keyword evidence="2" id="KW-1185">Reference proteome</keyword>
<dbReference type="Proteomes" id="UP000326340">
    <property type="component" value="Unassembled WGS sequence"/>
</dbReference>
<comment type="caution">
    <text evidence="1">The sequence shown here is derived from an EMBL/GenBank/DDBJ whole genome shotgun (WGS) entry which is preliminary data.</text>
</comment>
<protein>
    <submittedName>
        <fullName evidence="1">Uncharacterized protein</fullName>
    </submittedName>
</protein>
<evidence type="ECO:0000313" key="1">
    <source>
        <dbReference type="EMBL" id="TQN63871.1"/>
    </source>
</evidence>
<feature type="non-terminal residue" evidence="1">
    <location>
        <position position="48"/>
    </location>
</feature>
<evidence type="ECO:0000313" key="2">
    <source>
        <dbReference type="Proteomes" id="UP000326340"/>
    </source>
</evidence>
<proteinExistence type="predicted"/>
<reference evidence="1 2" key="1">
    <citation type="journal article" date="2019" name="Sci. Rep.">
        <title>Colletotrichum shisoi sp. nov., an anthracnose pathogen of Perilla frutescens in Japan: molecular phylogenetic, morphological and genomic evidence.</title>
        <authorList>
            <person name="Gan P."/>
            <person name="Tsushima A."/>
            <person name="Hiroyama R."/>
            <person name="Narusaka M."/>
            <person name="Takano Y."/>
            <person name="Narusaka Y."/>
            <person name="Kawaradani M."/>
            <person name="Damm U."/>
            <person name="Shirasu K."/>
        </authorList>
    </citation>
    <scope>NUCLEOTIDE SEQUENCE [LARGE SCALE GENOMIC DNA]</scope>
    <source>
        <strain evidence="1 2">PG-2018a</strain>
    </source>
</reference>
<dbReference type="AlphaFoldDB" id="A0A5Q4BAX8"/>
<feature type="non-terminal residue" evidence="1">
    <location>
        <position position="1"/>
    </location>
</feature>
<name>A0A5Q4BAX8_9PEZI</name>